<dbReference type="EMBL" id="WPOC01000011">
    <property type="protein sequence ID" value="MVN15325.1"/>
    <property type="molecule type" value="Genomic_DNA"/>
</dbReference>
<dbReference type="GO" id="GO:0016491">
    <property type="term" value="F:oxidoreductase activity"/>
    <property type="evidence" value="ECO:0007669"/>
    <property type="project" value="InterPro"/>
</dbReference>
<dbReference type="Gene3D" id="3.40.228.10">
    <property type="entry name" value="Dimethylsulfoxide Reductase, domain 2"/>
    <property type="match status" value="1"/>
</dbReference>
<keyword evidence="2" id="KW-0479">Metal-binding</keyword>
<evidence type="ECO:0000256" key="2">
    <source>
        <dbReference type="ARBA" id="ARBA00022723"/>
    </source>
</evidence>
<dbReference type="PROSITE" id="PS51669">
    <property type="entry name" value="4FE4S_MOW_BIS_MGD"/>
    <property type="match status" value="1"/>
</dbReference>
<dbReference type="RefSeq" id="WP_087191535.1">
    <property type="nucleotide sequence ID" value="NZ_DBEZYS010000011.1"/>
</dbReference>
<dbReference type="InterPro" id="IPR006963">
    <property type="entry name" value="Mopterin_OxRdtase_4Fe-4S_dom"/>
</dbReference>
<evidence type="ECO:0000313" key="6">
    <source>
        <dbReference type="EMBL" id="MVN15325.1"/>
    </source>
</evidence>
<dbReference type="InterPro" id="IPR037949">
    <property type="entry name" value="MopB_CT_Acetylene-hydratase"/>
</dbReference>
<evidence type="ECO:0000313" key="7">
    <source>
        <dbReference type="Proteomes" id="UP000468327"/>
    </source>
</evidence>
<dbReference type="InterPro" id="IPR006656">
    <property type="entry name" value="Mopterin_OxRdtase"/>
</dbReference>
<dbReference type="PANTHER" id="PTHR43742:SF6">
    <property type="entry name" value="OXIDOREDUCTASE YYAE-RELATED"/>
    <property type="match status" value="1"/>
</dbReference>
<dbReference type="Proteomes" id="UP000468327">
    <property type="component" value="Unassembled WGS sequence"/>
</dbReference>
<dbReference type="Pfam" id="PF01568">
    <property type="entry name" value="Molydop_binding"/>
    <property type="match status" value="1"/>
</dbReference>
<dbReference type="InterPro" id="IPR041930">
    <property type="entry name" value="Acetylene_hydratase"/>
</dbReference>
<dbReference type="InterPro" id="IPR009010">
    <property type="entry name" value="Asp_de-COase-like_dom_sf"/>
</dbReference>
<organism evidence="6 7">
    <name type="scientific">Gordonibacter urolithinfaciens</name>
    <dbReference type="NCBI Taxonomy" id="1335613"/>
    <lineage>
        <taxon>Bacteria</taxon>
        <taxon>Bacillati</taxon>
        <taxon>Actinomycetota</taxon>
        <taxon>Coriobacteriia</taxon>
        <taxon>Eggerthellales</taxon>
        <taxon>Eggerthellaceae</taxon>
        <taxon>Gordonibacter</taxon>
    </lineage>
</organism>
<keyword evidence="4" id="KW-0411">Iron-sulfur</keyword>
<reference evidence="6 7" key="1">
    <citation type="submission" date="2019-11" db="EMBL/GenBank/DDBJ databases">
        <title>Whole genome shotgun sequencing (WGS) data from Adlercreutzia equolifaciens ResAG-91, Eggerthella lenta MRI-F36, MRI-F37, MRI-F40, ResAG-49, ResAG-88, ResAG-121, ResAG-145, and Gordonibacter sp. ResAG-5, ResAG-26, ResAG-43, ResAG-50, ResAG-59.</title>
        <authorList>
            <person name="Stoll D.A."/>
            <person name="Danylec N."/>
            <person name="Franz C.M.A.P."/>
            <person name="Huch M."/>
        </authorList>
    </citation>
    <scope>NUCLEOTIDE SEQUENCE [LARGE SCALE GENOMIC DNA]</scope>
    <source>
        <strain evidence="6 7">ResAG-59</strain>
    </source>
</reference>
<dbReference type="Gene3D" id="2.40.40.20">
    <property type="match status" value="1"/>
</dbReference>
<dbReference type="GO" id="GO:0018818">
    <property type="term" value="F:acetylene hydratase activity"/>
    <property type="evidence" value="ECO:0007669"/>
    <property type="project" value="InterPro"/>
</dbReference>
<dbReference type="Gene3D" id="3.40.50.740">
    <property type="match status" value="1"/>
</dbReference>
<gene>
    <name evidence="6" type="ORF">GO738_08220</name>
</gene>
<dbReference type="GO" id="GO:0046872">
    <property type="term" value="F:metal ion binding"/>
    <property type="evidence" value="ECO:0007669"/>
    <property type="project" value="UniProtKB-KW"/>
</dbReference>
<keyword evidence="7" id="KW-1185">Reference proteome</keyword>
<dbReference type="GO" id="GO:0043546">
    <property type="term" value="F:molybdopterin cofactor binding"/>
    <property type="evidence" value="ECO:0007669"/>
    <property type="project" value="InterPro"/>
</dbReference>
<name>A0A6N8IHL7_9ACTN</name>
<dbReference type="SUPFAM" id="SSF53706">
    <property type="entry name" value="Formate dehydrogenase/DMSO reductase, domains 1-3"/>
    <property type="match status" value="1"/>
</dbReference>
<dbReference type="Pfam" id="PF00384">
    <property type="entry name" value="Molybdopterin"/>
    <property type="match status" value="1"/>
</dbReference>
<keyword evidence="3" id="KW-0408">Iron</keyword>
<dbReference type="SUPFAM" id="SSF50692">
    <property type="entry name" value="ADC-like"/>
    <property type="match status" value="1"/>
</dbReference>
<dbReference type="CDD" id="cd02759">
    <property type="entry name" value="MopB_Acetylene-hydratase"/>
    <property type="match status" value="1"/>
</dbReference>
<accession>A0A6N8IHL7</accession>
<dbReference type="SMART" id="SM00926">
    <property type="entry name" value="Molybdop_Fe4S4"/>
    <property type="match status" value="1"/>
</dbReference>
<dbReference type="AlphaFoldDB" id="A0A6N8IHL7"/>
<evidence type="ECO:0000256" key="3">
    <source>
        <dbReference type="ARBA" id="ARBA00023004"/>
    </source>
</evidence>
<evidence type="ECO:0000259" key="5">
    <source>
        <dbReference type="PROSITE" id="PS51669"/>
    </source>
</evidence>
<dbReference type="Pfam" id="PF04879">
    <property type="entry name" value="Molybdop_Fe4S4"/>
    <property type="match status" value="1"/>
</dbReference>
<dbReference type="CDD" id="cd02781">
    <property type="entry name" value="MopB_CT_Acetylene-hydratase"/>
    <property type="match status" value="1"/>
</dbReference>
<evidence type="ECO:0000256" key="4">
    <source>
        <dbReference type="ARBA" id="ARBA00023014"/>
    </source>
</evidence>
<comment type="caution">
    <text evidence="6">The sequence shown here is derived from an EMBL/GenBank/DDBJ whole genome shotgun (WGS) entry which is preliminary data.</text>
</comment>
<comment type="similarity">
    <text evidence="1">Belongs to the prokaryotic molybdopterin-containing oxidoreductase family.</text>
</comment>
<proteinExistence type="inferred from homology"/>
<evidence type="ECO:0000256" key="1">
    <source>
        <dbReference type="ARBA" id="ARBA00010312"/>
    </source>
</evidence>
<dbReference type="PANTHER" id="PTHR43742">
    <property type="entry name" value="TRIMETHYLAMINE-N-OXIDE REDUCTASE"/>
    <property type="match status" value="1"/>
</dbReference>
<dbReference type="InterPro" id="IPR006657">
    <property type="entry name" value="MoPterin_dinucl-bd_dom"/>
</dbReference>
<dbReference type="InterPro" id="IPR050612">
    <property type="entry name" value="Prok_Mopterin_Oxidored"/>
</dbReference>
<feature type="domain" description="4Fe-4S Mo/W bis-MGD-type" evidence="5">
    <location>
        <begin position="25"/>
        <end position="85"/>
    </location>
</feature>
<protein>
    <submittedName>
        <fullName evidence="6">Molybdopterin-dependent oxidoreductase</fullName>
    </submittedName>
</protein>
<dbReference type="GO" id="GO:0051536">
    <property type="term" value="F:iron-sulfur cluster binding"/>
    <property type="evidence" value="ECO:0007669"/>
    <property type="project" value="UniProtKB-KW"/>
</dbReference>
<sequence length="750" mass="84437">MTKFAKSDLKFVDHEKPWRYEEDGLTVTRGSAWSGPGCHLGCGVLLHTDKDGKLVKCEGDPENPFNQGRLCMRCLNIQEVTYHEKRITYPMMRDPKDRGKDTWRRVSWEEALDYVADKFLDIKEKYGAESVIFAQGTGRDIGPAITRLAWSYGSPNYTCILSGLACFLPRIAGMALTTGTYMVADASQGWTDRYDNPAYEVPEVLVVWGNYPLVANNEGWYGHWVVDMMKRGTKIIDIDPKVTWLSCNSAQHLRIRPGTDAALALGILNILFEEDLCDNDFVDKWCYGFDELKARAAEYPVSRVAEITWVPEENIIEAARMIGKAKTASLQWGLAVDMTKESLPASQAIASIFMVTGNIDVPGGIIPTISILSYASGWGGELISDEQKAKRIGLGNYPILQAGFQMSQADELIETMESGEPYEIHGSWLQQTNILACIAADPERTHKAFEKLDINVSVDLFMTPTAMALADVFLPANTFPEHDSIRLGDGIQRGEVICQACKPVGESKSDMEINLLLGKRLAPEAWPWETLEEVYDELLKPTGFTFSELKEVAPIFLPLEYRRHEKGLLREDGQLGFPTPTGRLELYSTIYESMGYDPLPYFEEPSPGPGSTPDLMEEYPLVLTTGARVFNSFHSEHRMIERNRSYTPDPTIQVHPELCERYGVDEGDWVWVENHLGRAKRRVKKTPILGTRIVACDHGWWLPEKDPEDLFDLYDVAINKLLPWGEFGKTGFGANYKTNICKIYKVKEGE</sequence>
<dbReference type="Gene3D" id="2.20.25.90">
    <property type="entry name" value="ADC-like domains"/>
    <property type="match status" value="1"/>
</dbReference>